<dbReference type="SUPFAM" id="SSF48619">
    <property type="entry name" value="Phospholipase A2, PLA2"/>
    <property type="match status" value="1"/>
</dbReference>
<dbReference type="EMBL" id="NJET01000010">
    <property type="protein sequence ID" value="PHH66125.1"/>
    <property type="molecule type" value="Genomic_DNA"/>
</dbReference>
<sequence>MCLTEQERHTLSPEEHVDKLCFVCNLEQFDVEWNSPSRDPSFEWWTDGCTFSPNSPLGFDYLESCRRHDFCYHTLHQQGRFYPEVKIATDEVFFDE</sequence>
<gene>
    <name evidence="1" type="ORF">CDD81_188</name>
</gene>
<reference evidence="1 2" key="1">
    <citation type="submission" date="2017-06" db="EMBL/GenBank/DDBJ databases">
        <title>Ant-infecting Ophiocordyceps genomes reveal a high diversity of potential behavioral manipulation genes and a possible major role for enterotoxins.</title>
        <authorList>
            <person name="De Bekker C."/>
            <person name="Evans H.C."/>
            <person name="Brachmann A."/>
            <person name="Hughes D.P."/>
        </authorList>
    </citation>
    <scope>NUCLEOTIDE SEQUENCE [LARGE SCALE GENOMIC DNA]</scope>
    <source>
        <strain evidence="1 2">Map64</strain>
    </source>
</reference>
<comment type="caution">
    <text evidence="1">The sequence shown here is derived from an EMBL/GenBank/DDBJ whole genome shotgun (WGS) entry which is preliminary data.</text>
</comment>
<evidence type="ECO:0000313" key="2">
    <source>
        <dbReference type="Proteomes" id="UP000226192"/>
    </source>
</evidence>
<dbReference type="Pfam" id="PF09056">
    <property type="entry name" value="Phospholip_A2_3"/>
    <property type="match status" value="1"/>
</dbReference>
<dbReference type="Proteomes" id="UP000226192">
    <property type="component" value="Unassembled WGS sequence"/>
</dbReference>
<protein>
    <recommendedName>
        <fullName evidence="3">Phospholipase A2 domain-containing protein</fullName>
    </recommendedName>
</protein>
<accession>A0A2C5Y9F4</accession>
<evidence type="ECO:0008006" key="3">
    <source>
        <dbReference type="Google" id="ProtNLM"/>
    </source>
</evidence>
<organism evidence="1 2">
    <name type="scientific">Ophiocordyceps australis</name>
    <dbReference type="NCBI Taxonomy" id="1399860"/>
    <lineage>
        <taxon>Eukaryota</taxon>
        <taxon>Fungi</taxon>
        <taxon>Dikarya</taxon>
        <taxon>Ascomycota</taxon>
        <taxon>Pezizomycotina</taxon>
        <taxon>Sordariomycetes</taxon>
        <taxon>Hypocreomycetidae</taxon>
        <taxon>Hypocreales</taxon>
        <taxon>Ophiocordycipitaceae</taxon>
        <taxon>Ophiocordyceps</taxon>
    </lineage>
</organism>
<dbReference type="AlphaFoldDB" id="A0A2C5Y9F4"/>
<dbReference type="InterPro" id="IPR015141">
    <property type="entry name" value="PLipase_A2_prok/fun"/>
</dbReference>
<proteinExistence type="predicted"/>
<dbReference type="Gene3D" id="1.20.90.10">
    <property type="entry name" value="Phospholipase A2 domain"/>
    <property type="match status" value="1"/>
</dbReference>
<evidence type="ECO:0000313" key="1">
    <source>
        <dbReference type="EMBL" id="PHH66125.1"/>
    </source>
</evidence>
<dbReference type="GO" id="GO:0050482">
    <property type="term" value="P:arachidonate secretion"/>
    <property type="evidence" value="ECO:0007669"/>
    <property type="project" value="InterPro"/>
</dbReference>
<dbReference type="InterPro" id="IPR036444">
    <property type="entry name" value="PLipase_A2_dom_sf"/>
</dbReference>
<keyword evidence="2" id="KW-1185">Reference proteome</keyword>
<dbReference type="OrthoDB" id="5120271at2759"/>
<dbReference type="GO" id="GO:0006644">
    <property type="term" value="P:phospholipid metabolic process"/>
    <property type="evidence" value="ECO:0007669"/>
    <property type="project" value="InterPro"/>
</dbReference>
<dbReference type="GO" id="GO:0004623">
    <property type="term" value="F:phospholipase A2 activity"/>
    <property type="evidence" value="ECO:0007669"/>
    <property type="project" value="InterPro"/>
</dbReference>
<name>A0A2C5Y9F4_9HYPO</name>